<dbReference type="GO" id="GO:0022857">
    <property type="term" value="F:transmembrane transporter activity"/>
    <property type="evidence" value="ECO:0007669"/>
    <property type="project" value="InterPro"/>
</dbReference>
<proteinExistence type="predicted"/>
<dbReference type="SUPFAM" id="SSF103473">
    <property type="entry name" value="MFS general substrate transporter"/>
    <property type="match status" value="1"/>
</dbReference>
<feature type="region of interest" description="Disordered" evidence="6">
    <location>
        <begin position="450"/>
        <end position="490"/>
    </location>
</feature>
<gene>
    <name evidence="9" type="ORF">HTZ77_06070</name>
</gene>
<dbReference type="InterPro" id="IPR036259">
    <property type="entry name" value="MFS_trans_sf"/>
</dbReference>
<keyword evidence="3 7" id="KW-0812">Transmembrane</keyword>
<feature type="transmembrane region" description="Helical" evidence="7">
    <location>
        <begin position="234"/>
        <end position="253"/>
    </location>
</feature>
<reference evidence="9 10" key="1">
    <citation type="submission" date="2020-06" db="EMBL/GenBank/DDBJ databases">
        <title>Nonomuraea sp. SMC257, a novel actinomycete isolated from soil.</title>
        <authorList>
            <person name="Chanama M."/>
        </authorList>
    </citation>
    <scope>NUCLEOTIDE SEQUENCE [LARGE SCALE GENOMIC DNA]</scope>
    <source>
        <strain evidence="9 10">SMC257</strain>
    </source>
</reference>
<feature type="transmembrane region" description="Helical" evidence="7">
    <location>
        <begin position="273"/>
        <end position="293"/>
    </location>
</feature>
<dbReference type="Proteomes" id="UP000586042">
    <property type="component" value="Unassembled WGS sequence"/>
</dbReference>
<feature type="domain" description="Major facilitator superfamily (MFS) profile" evidence="8">
    <location>
        <begin position="21"/>
        <end position="449"/>
    </location>
</feature>
<dbReference type="PANTHER" id="PTHR42718">
    <property type="entry name" value="MAJOR FACILITATOR SUPERFAMILY MULTIDRUG TRANSPORTER MFSC"/>
    <property type="match status" value="1"/>
</dbReference>
<comment type="caution">
    <text evidence="9">The sequence shown here is derived from an EMBL/GenBank/DDBJ whole genome shotgun (WGS) entry which is preliminary data.</text>
</comment>
<feature type="transmembrane region" description="Helical" evidence="7">
    <location>
        <begin position="359"/>
        <end position="385"/>
    </location>
</feature>
<dbReference type="PANTHER" id="PTHR42718:SF9">
    <property type="entry name" value="MAJOR FACILITATOR SUPERFAMILY MULTIDRUG TRANSPORTER MFSC"/>
    <property type="match status" value="1"/>
</dbReference>
<evidence type="ECO:0000259" key="8">
    <source>
        <dbReference type="PROSITE" id="PS50850"/>
    </source>
</evidence>
<dbReference type="AlphaFoldDB" id="A0A7Y6I3Q8"/>
<accession>A0A7Y6I3Q8</accession>
<feature type="transmembrane region" description="Helical" evidence="7">
    <location>
        <begin position="89"/>
        <end position="112"/>
    </location>
</feature>
<feature type="transmembrane region" description="Helical" evidence="7">
    <location>
        <begin position="203"/>
        <end position="222"/>
    </location>
</feature>
<dbReference type="Gene3D" id="1.20.1250.20">
    <property type="entry name" value="MFS general substrate transporter like domains"/>
    <property type="match status" value="1"/>
</dbReference>
<feature type="transmembrane region" description="Helical" evidence="7">
    <location>
        <begin position="27"/>
        <end position="45"/>
    </location>
</feature>
<feature type="transmembrane region" description="Helical" evidence="7">
    <location>
        <begin position="150"/>
        <end position="172"/>
    </location>
</feature>
<feature type="transmembrane region" description="Helical" evidence="7">
    <location>
        <begin position="426"/>
        <end position="446"/>
    </location>
</feature>
<dbReference type="Gene3D" id="1.20.1720.10">
    <property type="entry name" value="Multidrug resistance protein D"/>
    <property type="match status" value="1"/>
</dbReference>
<keyword evidence="2" id="KW-0813">Transport</keyword>
<organism evidence="9 10">
    <name type="scientific">Nonomuraea montanisoli</name>
    <dbReference type="NCBI Taxonomy" id="2741721"/>
    <lineage>
        <taxon>Bacteria</taxon>
        <taxon>Bacillati</taxon>
        <taxon>Actinomycetota</taxon>
        <taxon>Actinomycetes</taxon>
        <taxon>Streptosporangiales</taxon>
        <taxon>Streptosporangiaceae</taxon>
        <taxon>Nonomuraea</taxon>
    </lineage>
</organism>
<keyword evidence="10" id="KW-1185">Reference proteome</keyword>
<comment type="subcellular location">
    <subcellularLocation>
        <location evidence="1">Cell membrane</location>
        <topology evidence="1">Multi-pass membrane protein</topology>
    </subcellularLocation>
</comment>
<sequence>MTAAPSPVAASAASGGRIGPLSTAVRLGGLFGPSVFGVTAAAVALPKVGAALGAGAAEVAWVLTAHALALGVGTAVFGRLADSRGARAALLTASLLLAAGALVCVAAPSLGVLVGGRLMLAAGSGGVAAVGAALLAGVDPGERGRVLAAYGMVMALFASVATLLGGVVTTWLSWRVTLVLPVLSVVAAPFCLRLAVRPGSRRPIDVAGAAALTAAVSTLLVIVQSRTLGLGGPVVLALAAVFVLACGALVWRVARRPDGFVPRALVGEAVHRIGAAIGVGVFAGLFAAMYVIPQILAGIHGWSVLTIGVALLPGAAIGAVLSRRAGLLPARGGRLVLAGTALAAAAALVVTATGRGGPWPAVAAASLCLAAFALTQVVIIGDLSARLPAALRGAGMGLLNLTFFVGGGLGSAVTAASAAWTGTSRAAAVVALFPLLAAVVAVATRARADAIAPPPRPADAPAPRPGPADVPVPPPARAAATAPPPGPPRA</sequence>
<dbReference type="InterPro" id="IPR011701">
    <property type="entry name" value="MFS"/>
</dbReference>
<evidence type="ECO:0000256" key="1">
    <source>
        <dbReference type="ARBA" id="ARBA00004651"/>
    </source>
</evidence>
<evidence type="ECO:0000256" key="4">
    <source>
        <dbReference type="ARBA" id="ARBA00022989"/>
    </source>
</evidence>
<keyword evidence="4 7" id="KW-1133">Transmembrane helix</keyword>
<dbReference type="GO" id="GO:0005886">
    <property type="term" value="C:plasma membrane"/>
    <property type="evidence" value="ECO:0007669"/>
    <property type="project" value="UniProtKB-SubCell"/>
</dbReference>
<dbReference type="InterPro" id="IPR020846">
    <property type="entry name" value="MFS_dom"/>
</dbReference>
<dbReference type="PRINTS" id="PR01036">
    <property type="entry name" value="TCRTETB"/>
</dbReference>
<name>A0A7Y6I3Q8_9ACTN</name>
<dbReference type="Pfam" id="PF07690">
    <property type="entry name" value="MFS_1"/>
    <property type="match status" value="1"/>
</dbReference>
<dbReference type="PROSITE" id="PS50850">
    <property type="entry name" value="MFS"/>
    <property type="match status" value="1"/>
</dbReference>
<dbReference type="EMBL" id="JABWGN010000002">
    <property type="protein sequence ID" value="NUW30986.1"/>
    <property type="molecule type" value="Genomic_DNA"/>
</dbReference>
<evidence type="ECO:0000313" key="9">
    <source>
        <dbReference type="EMBL" id="NUW30986.1"/>
    </source>
</evidence>
<feature type="transmembrane region" description="Helical" evidence="7">
    <location>
        <begin position="397"/>
        <end position="420"/>
    </location>
</feature>
<feature type="compositionally biased region" description="Pro residues" evidence="6">
    <location>
        <begin position="452"/>
        <end position="490"/>
    </location>
</feature>
<feature type="transmembrane region" description="Helical" evidence="7">
    <location>
        <begin position="299"/>
        <end position="321"/>
    </location>
</feature>
<feature type="transmembrane region" description="Helical" evidence="7">
    <location>
        <begin position="118"/>
        <end position="138"/>
    </location>
</feature>
<dbReference type="RefSeq" id="WP_175588408.1">
    <property type="nucleotide sequence ID" value="NZ_JABWGN010000002.1"/>
</dbReference>
<evidence type="ECO:0000256" key="6">
    <source>
        <dbReference type="SAM" id="MobiDB-lite"/>
    </source>
</evidence>
<evidence type="ECO:0000256" key="5">
    <source>
        <dbReference type="ARBA" id="ARBA00023136"/>
    </source>
</evidence>
<feature type="transmembrane region" description="Helical" evidence="7">
    <location>
        <begin position="333"/>
        <end position="353"/>
    </location>
</feature>
<keyword evidence="5 7" id="KW-0472">Membrane</keyword>
<feature type="transmembrane region" description="Helical" evidence="7">
    <location>
        <begin position="178"/>
        <end position="196"/>
    </location>
</feature>
<protein>
    <submittedName>
        <fullName evidence="9">MFS transporter</fullName>
    </submittedName>
</protein>
<evidence type="ECO:0000256" key="7">
    <source>
        <dbReference type="SAM" id="Phobius"/>
    </source>
</evidence>
<feature type="transmembrane region" description="Helical" evidence="7">
    <location>
        <begin position="51"/>
        <end position="77"/>
    </location>
</feature>
<evidence type="ECO:0000256" key="3">
    <source>
        <dbReference type="ARBA" id="ARBA00022692"/>
    </source>
</evidence>
<evidence type="ECO:0000256" key="2">
    <source>
        <dbReference type="ARBA" id="ARBA00022448"/>
    </source>
</evidence>
<evidence type="ECO:0000313" key="10">
    <source>
        <dbReference type="Proteomes" id="UP000586042"/>
    </source>
</evidence>